<evidence type="ECO:0000259" key="2">
    <source>
        <dbReference type="PROSITE" id="PS50186"/>
    </source>
</evidence>
<dbReference type="PANTHER" id="PTHR16206">
    <property type="entry name" value="DEP DOMAIN-CONTAINING"/>
    <property type="match status" value="1"/>
</dbReference>
<dbReference type="Gene3D" id="1.10.10.10">
    <property type="entry name" value="Winged helix-like DNA-binding domain superfamily/Winged helix DNA-binding domain"/>
    <property type="match status" value="1"/>
</dbReference>
<dbReference type="InterPro" id="IPR036390">
    <property type="entry name" value="WH_DNA-bd_sf"/>
</dbReference>
<dbReference type="CDD" id="cd04371">
    <property type="entry name" value="DEP"/>
    <property type="match status" value="1"/>
</dbReference>
<feature type="compositionally biased region" description="Basic and acidic residues" evidence="1">
    <location>
        <begin position="237"/>
        <end position="249"/>
    </location>
</feature>
<feature type="compositionally biased region" description="Polar residues" evidence="1">
    <location>
        <begin position="221"/>
        <end position="236"/>
    </location>
</feature>
<protein>
    <submittedName>
        <fullName evidence="4">DEP domain-containing protein</fullName>
    </submittedName>
</protein>
<dbReference type="SUPFAM" id="SSF46785">
    <property type="entry name" value="Winged helix' DNA-binding domain"/>
    <property type="match status" value="1"/>
</dbReference>
<organism evidence="3 4">
    <name type="scientific">Acrobeloides nanus</name>
    <dbReference type="NCBI Taxonomy" id="290746"/>
    <lineage>
        <taxon>Eukaryota</taxon>
        <taxon>Metazoa</taxon>
        <taxon>Ecdysozoa</taxon>
        <taxon>Nematoda</taxon>
        <taxon>Chromadorea</taxon>
        <taxon>Rhabditida</taxon>
        <taxon>Tylenchina</taxon>
        <taxon>Cephalobomorpha</taxon>
        <taxon>Cephaloboidea</taxon>
        <taxon>Cephalobidae</taxon>
        <taxon>Acrobeloides</taxon>
    </lineage>
</organism>
<feature type="compositionally biased region" description="Polar residues" evidence="1">
    <location>
        <begin position="183"/>
        <end position="206"/>
    </location>
</feature>
<dbReference type="WBParaSite" id="ACRNAN_scaffold691.g29659.t2">
    <property type="protein sequence ID" value="ACRNAN_scaffold691.g29659.t2"/>
    <property type="gene ID" value="ACRNAN_scaffold691.g29659"/>
</dbReference>
<feature type="domain" description="DEP" evidence="2">
    <location>
        <begin position="55"/>
        <end position="137"/>
    </location>
</feature>
<feature type="region of interest" description="Disordered" evidence="1">
    <location>
        <begin position="483"/>
        <end position="504"/>
    </location>
</feature>
<accession>A0A914ECX5</accession>
<feature type="region of interest" description="Disordered" evidence="1">
    <location>
        <begin position="183"/>
        <end position="258"/>
    </location>
</feature>
<evidence type="ECO:0000313" key="4">
    <source>
        <dbReference type="WBParaSite" id="ACRNAN_scaffold691.g29659.t2"/>
    </source>
</evidence>
<evidence type="ECO:0000313" key="3">
    <source>
        <dbReference type="Proteomes" id="UP000887540"/>
    </source>
</evidence>
<dbReference type="GO" id="GO:0035556">
    <property type="term" value="P:intracellular signal transduction"/>
    <property type="evidence" value="ECO:0007669"/>
    <property type="project" value="InterPro"/>
</dbReference>
<dbReference type="InterPro" id="IPR000591">
    <property type="entry name" value="DEP_dom"/>
</dbReference>
<evidence type="ECO:0000256" key="1">
    <source>
        <dbReference type="SAM" id="MobiDB-lite"/>
    </source>
</evidence>
<keyword evidence="3" id="KW-1185">Reference proteome</keyword>
<dbReference type="Pfam" id="PF00610">
    <property type="entry name" value="DEP"/>
    <property type="match status" value="1"/>
</dbReference>
<dbReference type="PROSITE" id="PS50186">
    <property type="entry name" value="DEP"/>
    <property type="match status" value="1"/>
</dbReference>
<feature type="region of interest" description="Disordered" evidence="1">
    <location>
        <begin position="745"/>
        <end position="765"/>
    </location>
</feature>
<proteinExistence type="predicted"/>
<dbReference type="AlphaFoldDB" id="A0A914ECX5"/>
<dbReference type="InterPro" id="IPR036388">
    <property type="entry name" value="WH-like_DNA-bd_sf"/>
</dbReference>
<dbReference type="SMART" id="SM00049">
    <property type="entry name" value="DEP"/>
    <property type="match status" value="1"/>
</dbReference>
<feature type="compositionally biased region" description="Low complexity" evidence="1">
    <location>
        <begin position="492"/>
        <end position="504"/>
    </location>
</feature>
<dbReference type="Proteomes" id="UP000887540">
    <property type="component" value="Unplaced"/>
</dbReference>
<sequence>MPLRSQNYTVENVIKDVKQVDSPPPDPTNENFYNARHVISDKFSSTRRWVIVLKRFYKMPTKRHRKGLTYYEDSFTGKEAIDYLDPILPKCFDIKNCTRENCIKLLQQFLNESYFINVRDFKNRTFKDDASLYRFQKEVVERKLRNFGTIGRPSSIDGMLDLMSKNANIGHLREYKSPPIITTNLTRRKSFSSGNLPGLTENNVRNEQPKRSASPKLLPRKSTSQNQLRRSVQSNSKLEKVVENSKAEKDEEVPLPPVISNKSHHVILSDENTISSNEYEIPKIRRSSELQHPMQLRPRSISGTMLNARKDILMKRRPLGAVENHENVIMNTEIDEYKIWKFCLMEKLGKLLGTLNLDRNFAQAVEGMDIKWNCEMVNEHGFVKLRSNHDEISDHMRKMLRFLTKYPFDDHSVTPEVVYKGLELNTFNNICQQLAQMAPIIPQIHAELLVFILQHFQTQTALKSSITTGTTCSSKIGIGLTSGSLRATRPRTGSFDTLSTSGSSSLPRIRNNNYGSLRAIPSKIVPTRSFLQAVQPYNSPEPLAYIDEHTSGPYTSSPLTTSLSHQIPNDPGAFGRTFSTINSSTPSSMLMFSRNIPSGMNERVLISSRRSGSMDIVTPYGKSRIKLNPIIETIDPDFADSFILSMKLCLLTLKPAVRRRLHKLCHYLKKISENQCLILDNQKENRYVIIERVSQCFMEPSDKISVVESPLLFTFFLDYHEMLFTVPDELYKIVDNELHTRLEQKCQRTERRRSSQTPPAPMPFCERIDSKTYQEQQRETDNQLLKLLDTIIECKDINQEHYNDESLVRFPLKNGEKSPKNE</sequence>
<dbReference type="PANTHER" id="PTHR16206:SF4">
    <property type="entry name" value="PROTEIN LET-99"/>
    <property type="match status" value="1"/>
</dbReference>
<name>A0A914ECX5_9BILA</name>
<reference evidence="4" key="1">
    <citation type="submission" date="2022-11" db="UniProtKB">
        <authorList>
            <consortium name="WormBaseParasite"/>
        </authorList>
    </citation>
    <scope>IDENTIFICATION</scope>
</reference>